<sequence>MFRDIETIKSTISNNNRINVKYVHPIIENEELAKWISAFSNGDGGDIIFGVQDDGVNLNVKKFPFKIDMLQIQLILEGQVQLESGNFTFNEHNLFYISIAKSSEFIKVNGIPYTVDRGGKLKELLMKKVFISYTHKDRDFANIIERKLKETQNIIVSRDINVTEYRDSLDEFMQTIREHDYVISIVTDAYIKSLNCMYEITQLMKDNDYKEKLFFIVVGKDDAIYFKDENLYENFEAKVYNVYDRIDYITYWVNEKEKLEGKIKLANLPISLMEHLATDVRKLESVIPSMNDFIALVSDRVGRSFKEMEQNEFKEILKSIK</sequence>
<evidence type="ECO:0000259" key="2">
    <source>
        <dbReference type="Pfam" id="PF13676"/>
    </source>
</evidence>
<accession>A0A917D4P0</accession>
<reference evidence="3" key="1">
    <citation type="journal article" date="2014" name="Int. J. Syst. Evol. Microbiol.">
        <title>Complete genome sequence of Corynebacterium casei LMG S-19264T (=DSM 44701T), isolated from a smear-ripened cheese.</title>
        <authorList>
            <consortium name="US DOE Joint Genome Institute (JGI-PGF)"/>
            <person name="Walter F."/>
            <person name="Albersmeier A."/>
            <person name="Kalinowski J."/>
            <person name="Ruckert C."/>
        </authorList>
    </citation>
    <scope>NUCLEOTIDE SEQUENCE</scope>
    <source>
        <strain evidence="3">CGMCC 1.15760</strain>
    </source>
</reference>
<evidence type="ECO:0000259" key="1">
    <source>
        <dbReference type="Pfam" id="PF04326"/>
    </source>
</evidence>
<dbReference type="GO" id="GO:0007165">
    <property type="term" value="P:signal transduction"/>
    <property type="evidence" value="ECO:0007669"/>
    <property type="project" value="InterPro"/>
</dbReference>
<organism evidence="3 4">
    <name type="scientific">Lysinibacillus alkalisoli</name>
    <dbReference type="NCBI Taxonomy" id="1911548"/>
    <lineage>
        <taxon>Bacteria</taxon>
        <taxon>Bacillati</taxon>
        <taxon>Bacillota</taxon>
        <taxon>Bacilli</taxon>
        <taxon>Bacillales</taxon>
        <taxon>Bacillaceae</taxon>
        <taxon>Lysinibacillus</taxon>
    </lineage>
</organism>
<dbReference type="InterPro" id="IPR035897">
    <property type="entry name" value="Toll_tir_struct_dom_sf"/>
</dbReference>
<name>A0A917D4P0_9BACI</name>
<evidence type="ECO:0000313" key="3">
    <source>
        <dbReference type="EMBL" id="GGG11545.1"/>
    </source>
</evidence>
<proteinExistence type="predicted"/>
<evidence type="ECO:0008006" key="5">
    <source>
        <dbReference type="Google" id="ProtNLM"/>
    </source>
</evidence>
<dbReference type="Gene3D" id="3.40.50.10140">
    <property type="entry name" value="Toll/interleukin-1 receptor homology (TIR) domain"/>
    <property type="match status" value="1"/>
</dbReference>
<protein>
    <recommendedName>
        <fullName evidence="5">TIR domain-containing protein</fullName>
    </recommendedName>
</protein>
<dbReference type="SUPFAM" id="SSF52200">
    <property type="entry name" value="Toll/Interleukin receptor TIR domain"/>
    <property type="match status" value="1"/>
</dbReference>
<feature type="domain" description="Schlafen AlbA-2" evidence="1">
    <location>
        <begin position="28"/>
        <end position="105"/>
    </location>
</feature>
<dbReference type="RefSeq" id="WP_188613177.1">
    <property type="nucleotide sequence ID" value="NZ_BMJT01000001.1"/>
</dbReference>
<dbReference type="Gene3D" id="3.30.950.30">
    <property type="entry name" value="Schlafen, AAA domain"/>
    <property type="match status" value="1"/>
</dbReference>
<dbReference type="AlphaFoldDB" id="A0A917D4P0"/>
<dbReference type="EMBL" id="BMJT01000001">
    <property type="protein sequence ID" value="GGG11545.1"/>
    <property type="molecule type" value="Genomic_DNA"/>
</dbReference>
<dbReference type="Proteomes" id="UP000616608">
    <property type="component" value="Unassembled WGS sequence"/>
</dbReference>
<evidence type="ECO:0000313" key="4">
    <source>
        <dbReference type="Proteomes" id="UP000616608"/>
    </source>
</evidence>
<dbReference type="InterPro" id="IPR000157">
    <property type="entry name" value="TIR_dom"/>
</dbReference>
<comment type="caution">
    <text evidence="3">The sequence shown here is derived from an EMBL/GenBank/DDBJ whole genome shotgun (WGS) entry which is preliminary data.</text>
</comment>
<dbReference type="InterPro" id="IPR038461">
    <property type="entry name" value="Schlafen_AlbA_2_dom_sf"/>
</dbReference>
<feature type="domain" description="TIR" evidence="2">
    <location>
        <begin position="129"/>
        <end position="219"/>
    </location>
</feature>
<reference evidence="3" key="2">
    <citation type="submission" date="2020-09" db="EMBL/GenBank/DDBJ databases">
        <authorList>
            <person name="Sun Q."/>
            <person name="Zhou Y."/>
        </authorList>
    </citation>
    <scope>NUCLEOTIDE SEQUENCE</scope>
    <source>
        <strain evidence="3">CGMCC 1.15760</strain>
    </source>
</reference>
<dbReference type="Pfam" id="PF13676">
    <property type="entry name" value="TIR_2"/>
    <property type="match status" value="1"/>
</dbReference>
<dbReference type="InterPro" id="IPR007421">
    <property type="entry name" value="Schlafen_AlbA_2_dom"/>
</dbReference>
<dbReference type="Pfam" id="PF04326">
    <property type="entry name" value="SLFN_AlbA_2"/>
    <property type="match status" value="1"/>
</dbReference>
<gene>
    <name evidence="3" type="ORF">GCM10007425_02330</name>
</gene>
<keyword evidence="4" id="KW-1185">Reference proteome</keyword>